<dbReference type="PRINTS" id="PR00248">
    <property type="entry name" value="GPCRMGR"/>
</dbReference>
<dbReference type="InterPro" id="IPR000068">
    <property type="entry name" value="GPCR_3_Ca_sens_rcpt-rel"/>
</dbReference>
<dbReference type="InterPro" id="IPR001828">
    <property type="entry name" value="ANF_lig-bd_rcpt"/>
</dbReference>
<accession>A0AA35K121</accession>
<keyword evidence="5" id="KW-0732">Signal</keyword>
<keyword evidence="7" id="KW-0297">G-protein coupled receptor</keyword>
<evidence type="ECO:0000256" key="6">
    <source>
        <dbReference type="ARBA" id="ARBA00022989"/>
    </source>
</evidence>
<reference evidence="14" key="1">
    <citation type="submission" date="2022-12" db="EMBL/GenBank/DDBJ databases">
        <authorList>
            <person name="Alioto T."/>
            <person name="Alioto T."/>
            <person name="Gomez Garrido J."/>
        </authorList>
    </citation>
    <scope>NUCLEOTIDE SEQUENCE</scope>
</reference>
<dbReference type="Gene3D" id="3.40.50.2300">
    <property type="match status" value="1"/>
</dbReference>
<dbReference type="Pfam" id="PF00003">
    <property type="entry name" value="7tm_3"/>
    <property type="match status" value="1"/>
</dbReference>
<dbReference type="Pfam" id="PF07562">
    <property type="entry name" value="NCD3G"/>
    <property type="match status" value="1"/>
</dbReference>
<dbReference type="PRINTS" id="PR01535">
    <property type="entry name" value="VOMERONASL2R"/>
</dbReference>
<feature type="transmembrane region" description="Helical" evidence="12">
    <location>
        <begin position="574"/>
        <end position="594"/>
    </location>
</feature>
<dbReference type="Proteomes" id="UP001178461">
    <property type="component" value="Chromosome 2"/>
</dbReference>
<proteinExistence type="inferred from homology"/>
<evidence type="ECO:0000256" key="9">
    <source>
        <dbReference type="ARBA" id="ARBA00023170"/>
    </source>
</evidence>
<dbReference type="EMBL" id="OX395127">
    <property type="protein sequence ID" value="CAI5768809.1"/>
    <property type="molecule type" value="Genomic_DNA"/>
</dbReference>
<dbReference type="PROSITE" id="PS50259">
    <property type="entry name" value="G_PROTEIN_RECEP_F3_4"/>
    <property type="match status" value="1"/>
</dbReference>
<keyword evidence="3" id="KW-1003">Cell membrane</keyword>
<dbReference type="InterPro" id="IPR004073">
    <property type="entry name" value="GPCR_3_vmron_rcpt_2"/>
</dbReference>
<dbReference type="InterPro" id="IPR023298">
    <property type="entry name" value="ATPase_P-typ_TM_dom_sf"/>
</dbReference>
<keyword evidence="4 12" id="KW-0812">Transmembrane</keyword>
<comment type="subcellular location">
    <subcellularLocation>
        <location evidence="1">Cell membrane</location>
        <topology evidence="1">Multi-pass membrane protein</topology>
    </subcellularLocation>
</comment>
<evidence type="ECO:0000256" key="10">
    <source>
        <dbReference type="ARBA" id="ARBA00023180"/>
    </source>
</evidence>
<dbReference type="InterPro" id="IPR017978">
    <property type="entry name" value="GPCR_3_C"/>
</dbReference>
<evidence type="ECO:0000313" key="14">
    <source>
        <dbReference type="EMBL" id="CAI5768809.1"/>
    </source>
</evidence>
<keyword evidence="10" id="KW-0325">Glycoprotein</keyword>
<evidence type="ECO:0000256" key="3">
    <source>
        <dbReference type="ARBA" id="ARBA00022475"/>
    </source>
</evidence>
<dbReference type="AlphaFoldDB" id="A0AA35K121"/>
<dbReference type="Gene3D" id="2.10.50.30">
    <property type="entry name" value="GPCR, family 3, nine cysteines domain"/>
    <property type="match status" value="1"/>
</dbReference>
<dbReference type="InterPro" id="IPR000337">
    <property type="entry name" value="GPCR_3"/>
</dbReference>
<dbReference type="GO" id="GO:0005886">
    <property type="term" value="C:plasma membrane"/>
    <property type="evidence" value="ECO:0007669"/>
    <property type="project" value="UniProtKB-SubCell"/>
</dbReference>
<keyword evidence="6 12" id="KW-1133">Transmembrane helix</keyword>
<feature type="transmembrane region" description="Helical" evidence="12">
    <location>
        <begin position="380"/>
        <end position="405"/>
    </location>
</feature>
<feature type="transmembrane region" description="Helical" evidence="12">
    <location>
        <begin position="417"/>
        <end position="438"/>
    </location>
</feature>
<evidence type="ECO:0000256" key="5">
    <source>
        <dbReference type="ARBA" id="ARBA00022729"/>
    </source>
</evidence>
<gene>
    <name evidence="14" type="ORF">PODLI_1B018124</name>
</gene>
<dbReference type="PROSITE" id="PS00981">
    <property type="entry name" value="G_PROTEIN_RECEP_F3_3"/>
    <property type="match status" value="1"/>
</dbReference>
<dbReference type="InterPro" id="IPR011500">
    <property type="entry name" value="GPCR_3_9-Cys_dom"/>
</dbReference>
<feature type="transmembrane region" description="Helical" evidence="12">
    <location>
        <begin position="450"/>
        <end position="475"/>
    </location>
</feature>
<feature type="transmembrane region" description="Helical" evidence="12">
    <location>
        <begin position="495"/>
        <end position="513"/>
    </location>
</feature>
<evidence type="ECO:0000313" key="15">
    <source>
        <dbReference type="Proteomes" id="UP001178461"/>
    </source>
</evidence>
<dbReference type="PANTHER" id="PTHR24061:SF599">
    <property type="entry name" value="G-PROTEIN COUPLED RECEPTORS FAMILY 3 PROFILE DOMAIN-CONTAINING PROTEIN"/>
    <property type="match status" value="1"/>
</dbReference>
<dbReference type="InterPro" id="IPR028082">
    <property type="entry name" value="Peripla_BP_I"/>
</dbReference>
<dbReference type="InterPro" id="IPR038550">
    <property type="entry name" value="GPCR_3_9-Cys_sf"/>
</dbReference>
<dbReference type="Pfam" id="PF01094">
    <property type="entry name" value="ANF_receptor"/>
    <property type="match status" value="1"/>
</dbReference>
<evidence type="ECO:0000256" key="11">
    <source>
        <dbReference type="ARBA" id="ARBA00023224"/>
    </source>
</evidence>
<dbReference type="FunFam" id="2.10.50.30:FF:000002">
    <property type="entry name" value="Vomeronasal 2 receptor, h1"/>
    <property type="match status" value="1"/>
</dbReference>
<dbReference type="PANTHER" id="PTHR24061">
    <property type="entry name" value="CALCIUM-SENSING RECEPTOR-RELATED"/>
    <property type="match status" value="1"/>
</dbReference>
<keyword evidence="8 12" id="KW-0472">Membrane</keyword>
<name>A0AA35K121_9SAUR</name>
<evidence type="ECO:0000256" key="4">
    <source>
        <dbReference type="ARBA" id="ARBA00022692"/>
    </source>
</evidence>
<dbReference type="InterPro" id="IPR017979">
    <property type="entry name" value="GPCR_3_CS"/>
</dbReference>
<evidence type="ECO:0000259" key="13">
    <source>
        <dbReference type="PROSITE" id="PS50259"/>
    </source>
</evidence>
<sequence>MSQTISVEDRITCWLFLKGPILSSQKRFQPCQPSTKSHSYGFTRQVLEVETQSPFVYRMVPKEEAQYPGIVMLLLHFGWTWVGLFAPDDDSGERFVRTLVPLMISKGICVALSKKVTQIDLYDMLSPSEPFFIWRQVSVFVYYVPAYMRLGLIVALQVRHGKQIGPKVWITTPFQDMNLNLSIHPDAFQHIHGSLSFVMKFKIRKTHQNYKPDSYLLRQFWKEAFHCLYSKHVLAAKGRARCTEKQKLEKLPQEELERAVSQDSSTTFFSVQTVAHALNVAHSSRSKLMALVGERDKRLEPWQTVPRSRCTKSCQPGYAKVVQEGEPVCCYACAPCTEGTISSQEDAELCTKCQEDQHPNKGHDQCIPKNISFLAYEEQLGIILVSTALFLSLTTGIVFGIFIKYKETPLVKANNRDLSYILLISLLLSFLSSFLFIGQPRKATCLLQQMAFSIIFSIAISSVLAKTITVVLAFLATKPGNRMRRWLGKGLANNIVISCSSVQVLICILWLGLSPPFPDSDMHSQPGEIILQCNEGSTAMFYGALGYMGFLAAICFTVAFLARKLPGAFNEAKLITFSMLVFCSVWVSFVPTYLSTKGKYMVAVQIFSMLASSAGLLGCIFIPKCYIIMLRSDLNTKEHLVTKT</sequence>
<feature type="transmembrane region" description="Helical" evidence="12">
    <location>
        <begin position="539"/>
        <end position="562"/>
    </location>
</feature>
<keyword evidence="15" id="KW-1185">Reference proteome</keyword>
<dbReference type="GO" id="GO:0004930">
    <property type="term" value="F:G protein-coupled receptor activity"/>
    <property type="evidence" value="ECO:0007669"/>
    <property type="project" value="UniProtKB-KW"/>
</dbReference>
<dbReference type="SUPFAM" id="SSF53822">
    <property type="entry name" value="Periplasmic binding protein-like I"/>
    <property type="match status" value="1"/>
</dbReference>
<dbReference type="SUPFAM" id="SSF81665">
    <property type="entry name" value="Calcium ATPase, transmembrane domain M"/>
    <property type="match status" value="1"/>
</dbReference>
<keyword evidence="11" id="KW-0807">Transducer</keyword>
<evidence type="ECO:0000256" key="2">
    <source>
        <dbReference type="ARBA" id="ARBA00007242"/>
    </source>
</evidence>
<keyword evidence="9 14" id="KW-0675">Receptor</keyword>
<evidence type="ECO:0000256" key="12">
    <source>
        <dbReference type="SAM" id="Phobius"/>
    </source>
</evidence>
<organism evidence="14 15">
    <name type="scientific">Podarcis lilfordi</name>
    <name type="common">Lilford's wall lizard</name>
    <dbReference type="NCBI Taxonomy" id="74358"/>
    <lineage>
        <taxon>Eukaryota</taxon>
        <taxon>Metazoa</taxon>
        <taxon>Chordata</taxon>
        <taxon>Craniata</taxon>
        <taxon>Vertebrata</taxon>
        <taxon>Euteleostomi</taxon>
        <taxon>Lepidosauria</taxon>
        <taxon>Squamata</taxon>
        <taxon>Bifurcata</taxon>
        <taxon>Unidentata</taxon>
        <taxon>Episquamata</taxon>
        <taxon>Laterata</taxon>
        <taxon>Lacertibaenia</taxon>
        <taxon>Lacertidae</taxon>
        <taxon>Podarcis</taxon>
    </lineage>
</organism>
<evidence type="ECO:0000256" key="8">
    <source>
        <dbReference type="ARBA" id="ARBA00023136"/>
    </source>
</evidence>
<feature type="domain" description="G-protein coupled receptors family 3 profile" evidence="13">
    <location>
        <begin position="380"/>
        <end position="644"/>
    </location>
</feature>
<feature type="transmembrane region" description="Helical" evidence="12">
    <location>
        <begin position="600"/>
        <end position="622"/>
    </location>
</feature>
<evidence type="ECO:0000256" key="1">
    <source>
        <dbReference type="ARBA" id="ARBA00004651"/>
    </source>
</evidence>
<comment type="similarity">
    <text evidence="2">Belongs to the G-protein coupled receptor 3 family.</text>
</comment>
<protein>
    <submittedName>
        <fullName evidence="14">Vomeronasal type-2 receptor 26-like</fullName>
    </submittedName>
</protein>
<evidence type="ECO:0000256" key="7">
    <source>
        <dbReference type="ARBA" id="ARBA00023040"/>
    </source>
</evidence>